<evidence type="ECO:0000313" key="2">
    <source>
        <dbReference type="EMBL" id="QPG04297.1"/>
    </source>
</evidence>
<organism evidence="2 3">
    <name type="scientific">Salinimonas marina</name>
    <dbReference type="NCBI Taxonomy" id="2785918"/>
    <lineage>
        <taxon>Bacteria</taxon>
        <taxon>Pseudomonadati</taxon>
        <taxon>Pseudomonadota</taxon>
        <taxon>Gammaproteobacteria</taxon>
        <taxon>Alteromonadales</taxon>
        <taxon>Alteromonadaceae</taxon>
        <taxon>Alteromonas/Salinimonas group</taxon>
        <taxon>Salinimonas</taxon>
    </lineage>
</organism>
<evidence type="ECO:0000256" key="1">
    <source>
        <dbReference type="SAM" id="Phobius"/>
    </source>
</evidence>
<feature type="transmembrane region" description="Helical" evidence="1">
    <location>
        <begin position="82"/>
        <end position="103"/>
    </location>
</feature>
<reference evidence="2 3" key="1">
    <citation type="submission" date="2020-11" db="EMBL/GenBank/DDBJ databases">
        <title>Complete genome sequence for Salinimonas sp. strain G2-b.</title>
        <authorList>
            <person name="Park S.-J."/>
        </authorList>
    </citation>
    <scope>NUCLEOTIDE SEQUENCE [LARGE SCALE GENOMIC DNA]</scope>
    <source>
        <strain evidence="2 3">G2-b</strain>
    </source>
</reference>
<accession>A0A7S9HBY7</accession>
<protein>
    <submittedName>
        <fullName evidence="2">Uncharacterized protein</fullName>
    </submittedName>
</protein>
<dbReference type="KEGG" id="smaa:IT774_08355"/>
<feature type="transmembrane region" description="Helical" evidence="1">
    <location>
        <begin position="49"/>
        <end position="70"/>
    </location>
</feature>
<keyword evidence="1" id="KW-0472">Membrane</keyword>
<dbReference type="EMBL" id="CP064795">
    <property type="protein sequence ID" value="QPG04297.1"/>
    <property type="molecule type" value="Genomic_DNA"/>
</dbReference>
<dbReference type="Proteomes" id="UP000595095">
    <property type="component" value="Chromosome"/>
</dbReference>
<keyword evidence="1" id="KW-0812">Transmembrane</keyword>
<proteinExistence type="predicted"/>
<keyword evidence="3" id="KW-1185">Reference proteome</keyword>
<gene>
    <name evidence="2" type="ORF">IT774_08355</name>
</gene>
<evidence type="ECO:0000313" key="3">
    <source>
        <dbReference type="Proteomes" id="UP000595095"/>
    </source>
</evidence>
<dbReference type="AlphaFoldDB" id="A0A7S9HBY7"/>
<dbReference type="RefSeq" id="WP_195809393.1">
    <property type="nucleotide sequence ID" value="NZ_CP064795.1"/>
</dbReference>
<name>A0A7S9HBY7_9ALTE</name>
<sequence length="107" mass="11988">MSSLIVSLVFSFVTYWLISLFASLEEAVRMLAFNNSFKSKFKASFENRYIHTALTVFLVLIIGGSFVAKSLSNESDGVSSDIFPHIGALMGYITAWISHMKVIKKNR</sequence>
<keyword evidence="1" id="KW-1133">Transmembrane helix</keyword>
<feature type="transmembrane region" description="Helical" evidence="1">
    <location>
        <begin position="6"/>
        <end position="28"/>
    </location>
</feature>